<gene>
    <name evidence="1" type="ORF">KQX54_019799</name>
</gene>
<name>A0AAV7HFL3_COTGL</name>
<keyword evidence="2" id="KW-1185">Reference proteome</keyword>
<comment type="caution">
    <text evidence="1">The sequence shown here is derived from an EMBL/GenBank/DDBJ whole genome shotgun (WGS) entry which is preliminary data.</text>
</comment>
<accession>A0AAV7HFL3</accession>
<evidence type="ECO:0000313" key="2">
    <source>
        <dbReference type="Proteomes" id="UP000826195"/>
    </source>
</evidence>
<sequence length="92" mass="10137">MTTTVYNNRGYDEVSANFRMAGGAAEQFAVFPRPRDVVGTAAKTAENPLASKPPTIRPPLTKLKIKKVSANSRDAGFELELLLRSIYEYEST</sequence>
<proteinExistence type="predicted"/>
<dbReference type="EMBL" id="JAHXZJ010002982">
    <property type="protein sequence ID" value="KAH0535874.1"/>
    <property type="molecule type" value="Genomic_DNA"/>
</dbReference>
<organism evidence="1 2">
    <name type="scientific">Cotesia glomerata</name>
    <name type="common">Lepidopteran parasitic wasp</name>
    <name type="synonym">Apanteles glomeratus</name>
    <dbReference type="NCBI Taxonomy" id="32391"/>
    <lineage>
        <taxon>Eukaryota</taxon>
        <taxon>Metazoa</taxon>
        <taxon>Ecdysozoa</taxon>
        <taxon>Arthropoda</taxon>
        <taxon>Hexapoda</taxon>
        <taxon>Insecta</taxon>
        <taxon>Pterygota</taxon>
        <taxon>Neoptera</taxon>
        <taxon>Endopterygota</taxon>
        <taxon>Hymenoptera</taxon>
        <taxon>Apocrita</taxon>
        <taxon>Ichneumonoidea</taxon>
        <taxon>Braconidae</taxon>
        <taxon>Microgastrinae</taxon>
        <taxon>Cotesia</taxon>
    </lineage>
</organism>
<dbReference type="AlphaFoldDB" id="A0AAV7HFL3"/>
<reference evidence="1 2" key="1">
    <citation type="journal article" date="2021" name="J. Hered.">
        <title>A chromosome-level genome assembly of the parasitoid wasp, Cotesia glomerata (Hymenoptera: Braconidae).</title>
        <authorList>
            <person name="Pinto B.J."/>
            <person name="Weis J.J."/>
            <person name="Gamble T."/>
            <person name="Ode P.J."/>
            <person name="Paul R."/>
            <person name="Zaspel J.M."/>
        </authorList>
    </citation>
    <scope>NUCLEOTIDE SEQUENCE [LARGE SCALE GENOMIC DNA]</scope>
    <source>
        <strain evidence="1">CgM1</strain>
    </source>
</reference>
<dbReference type="Proteomes" id="UP000826195">
    <property type="component" value="Unassembled WGS sequence"/>
</dbReference>
<evidence type="ECO:0000313" key="1">
    <source>
        <dbReference type="EMBL" id="KAH0535874.1"/>
    </source>
</evidence>
<protein>
    <submittedName>
        <fullName evidence="1">Uncharacterized protein</fullName>
    </submittedName>
</protein>